<protein>
    <recommendedName>
        <fullName evidence="3">F-box domain-containing protein</fullName>
    </recommendedName>
</protein>
<keyword evidence="2" id="KW-1185">Reference proteome</keyword>
<evidence type="ECO:0000313" key="2">
    <source>
        <dbReference type="Proteomes" id="UP000256645"/>
    </source>
</evidence>
<reference evidence="1 2" key="1">
    <citation type="journal article" date="2018" name="IMA Fungus">
        <title>IMA Genome-F 9: Draft genome sequence of Annulohypoxylon stygium, Aspergillus mulundensis, Berkeleyomyces basicola (syn. Thielaviopsis basicola), Ceratocystis smalleyi, two Cercospora beticola strains, Coleophoma cylindrospora, Fusarium fracticaudum, Phialophora cf. hyalina, and Morchella septimelata.</title>
        <authorList>
            <person name="Wingfield B.D."/>
            <person name="Bills G.F."/>
            <person name="Dong Y."/>
            <person name="Huang W."/>
            <person name="Nel W.J."/>
            <person name="Swalarsk-Parry B.S."/>
            <person name="Vaghefi N."/>
            <person name="Wilken P.M."/>
            <person name="An Z."/>
            <person name="de Beer Z.W."/>
            <person name="De Vos L."/>
            <person name="Chen L."/>
            <person name="Duong T.A."/>
            <person name="Gao Y."/>
            <person name="Hammerbacher A."/>
            <person name="Kikkert J.R."/>
            <person name="Li Y."/>
            <person name="Li H."/>
            <person name="Li K."/>
            <person name="Li Q."/>
            <person name="Liu X."/>
            <person name="Ma X."/>
            <person name="Naidoo K."/>
            <person name="Pethybridge S.J."/>
            <person name="Sun J."/>
            <person name="Steenkamp E.T."/>
            <person name="van der Nest M.A."/>
            <person name="van Wyk S."/>
            <person name="Wingfield M.J."/>
            <person name="Xiong C."/>
            <person name="Yue Q."/>
            <person name="Zhang X."/>
        </authorList>
    </citation>
    <scope>NUCLEOTIDE SEQUENCE [LARGE SCALE GENOMIC DNA]</scope>
    <source>
        <strain evidence="1 2">BP6252</strain>
    </source>
</reference>
<evidence type="ECO:0008006" key="3">
    <source>
        <dbReference type="Google" id="ProtNLM"/>
    </source>
</evidence>
<dbReference type="EMBL" id="PDLM01000007">
    <property type="protein sequence ID" value="RDW72807.1"/>
    <property type="molecule type" value="Genomic_DNA"/>
</dbReference>
<accession>A0A3D8RFI7</accession>
<sequence>MATITSLPAELKSEIVSHCEFPTIVTLLRVNTEFHSLTLPTASDSSIRLQFLLDYESSPLNRIYELPKLARQTIAWHEQHQSMWQSKHLYICFLCNKLRRPEKFAQGQCYRMMLPENYSSQRKRFCIDCGTTATVTMPRKYVPGAMITCSERGYGVLLCGDCGLWTPDFYCMSEKKCFECTEKGLSQDSERFVEGGLNEDGARLQNPEDAFADVPEVDRNQGVISSVKNQMMNCPKRPPYCRSCGGHWRYTLAPLDTA</sequence>
<dbReference type="AlphaFoldDB" id="A0A3D8RFI7"/>
<evidence type="ECO:0000313" key="1">
    <source>
        <dbReference type="EMBL" id="RDW72807.1"/>
    </source>
</evidence>
<gene>
    <name evidence="1" type="ORF">BP6252_06714</name>
</gene>
<dbReference type="Proteomes" id="UP000256645">
    <property type="component" value="Unassembled WGS sequence"/>
</dbReference>
<name>A0A3D8RFI7_9HELO</name>
<organism evidence="1 2">
    <name type="scientific">Coleophoma cylindrospora</name>
    <dbReference type="NCBI Taxonomy" id="1849047"/>
    <lineage>
        <taxon>Eukaryota</taxon>
        <taxon>Fungi</taxon>
        <taxon>Dikarya</taxon>
        <taxon>Ascomycota</taxon>
        <taxon>Pezizomycotina</taxon>
        <taxon>Leotiomycetes</taxon>
        <taxon>Helotiales</taxon>
        <taxon>Dermateaceae</taxon>
        <taxon>Coleophoma</taxon>
    </lineage>
</organism>
<dbReference type="OrthoDB" id="5232052at2759"/>
<comment type="caution">
    <text evidence="1">The sequence shown here is derived from an EMBL/GenBank/DDBJ whole genome shotgun (WGS) entry which is preliminary data.</text>
</comment>
<proteinExistence type="predicted"/>